<accession>A0A9N9NLS4</accession>
<organism evidence="2 3">
    <name type="scientific">Ambispora leptoticha</name>
    <dbReference type="NCBI Taxonomy" id="144679"/>
    <lineage>
        <taxon>Eukaryota</taxon>
        <taxon>Fungi</taxon>
        <taxon>Fungi incertae sedis</taxon>
        <taxon>Mucoromycota</taxon>
        <taxon>Glomeromycotina</taxon>
        <taxon>Glomeromycetes</taxon>
        <taxon>Archaeosporales</taxon>
        <taxon>Ambisporaceae</taxon>
        <taxon>Ambispora</taxon>
    </lineage>
</organism>
<evidence type="ECO:0000313" key="3">
    <source>
        <dbReference type="Proteomes" id="UP000789508"/>
    </source>
</evidence>
<dbReference type="EMBL" id="CAJVPS010036120">
    <property type="protein sequence ID" value="CAG8742659.1"/>
    <property type="molecule type" value="Genomic_DNA"/>
</dbReference>
<dbReference type="Proteomes" id="UP000789508">
    <property type="component" value="Unassembled WGS sequence"/>
</dbReference>
<name>A0A9N9NLS4_9GLOM</name>
<gene>
    <name evidence="2" type="ORF">ALEPTO_LOCUS13012</name>
</gene>
<feature type="region of interest" description="Disordered" evidence="1">
    <location>
        <begin position="15"/>
        <end position="84"/>
    </location>
</feature>
<feature type="non-terminal residue" evidence="2">
    <location>
        <position position="1"/>
    </location>
</feature>
<keyword evidence="3" id="KW-1185">Reference proteome</keyword>
<sequence>LKWLFHKRIDPFVKQLQPKNNRMHKQHYEGGSADAKKSSKGSKRKERDDDDKKERDDNDRNERDDDDRIILYKRRKKDGNTSLLPPNIRDLAATWFNVTI</sequence>
<feature type="compositionally biased region" description="Basic and acidic residues" evidence="1">
    <location>
        <begin position="45"/>
        <end position="70"/>
    </location>
</feature>
<proteinExistence type="predicted"/>
<reference evidence="2" key="1">
    <citation type="submission" date="2021-06" db="EMBL/GenBank/DDBJ databases">
        <authorList>
            <person name="Kallberg Y."/>
            <person name="Tangrot J."/>
            <person name="Rosling A."/>
        </authorList>
    </citation>
    <scope>NUCLEOTIDE SEQUENCE</scope>
    <source>
        <strain evidence="2">FL130A</strain>
    </source>
</reference>
<comment type="caution">
    <text evidence="2">The sequence shown here is derived from an EMBL/GenBank/DDBJ whole genome shotgun (WGS) entry which is preliminary data.</text>
</comment>
<evidence type="ECO:0000256" key="1">
    <source>
        <dbReference type="SAM" id="MobiDB-lite"/>
    </source>
</evidence>
<evidence type="ECO:0000313" key="2">
    <source>
        <dbReference type="EMBL" id="CAG8742659.1"/>
    </source>
</evidence>
<dbReference type="AlphaFoldDB" id="A0A9N9NLS4"/>
<feature type="non-terminal residue" evidence="2">
    <location>
        <position position="100"/>
    </location>
</feature>
<protein>
    <submittedName>
        <fullName evidence="2">14458_t:CDS:1</fullName>
    </submittedName>
</protein>